<protein>
    <submittedName>
        <fullName evidence="2">Alpha/beta hydrolase</fullName>
    </submittedName>
</protein>
<dbReference type="Proteomes" id="UP000591626">
    <property type="component" value="Unassembled WGS sequence"/>
</dbReference>
<dbReference type="EMBL" id="JAAUVV010000001">
    <property type="protein sequence ID" value="NJJ02846.1"/>
    <property type="molecule type" value="Genomic_DNA"/>
</dbReference>
<accession>A0AAP6XHW6</accession>
<evidence type="ECO:0000313" key="2">
    <source>
        <dbReference type="EMBL" id="NJJ02846.1"/>
    </source>
</evidence>
<evidence type="ECO:0000313" key="3">
    <source>
        <dbReference type="Proteomes" id="UP000591626"/>
    </source>
</evidence>
<dbReference type="InterPro" id="IPR022742">
    <property type="entry name" value="Hydrolase_4"/>
</dbReference>
<proteinExistence type="predicted"/>
<sequence length="336" mass="37845">MNQTEEASLDTLTWKPDVLGKNYEHARLQLDKDPDTGHAPEAVLVRDVRSSTSNKPAVLWVHGMSDYFFHNHVADEFAQHDFPFYALDLRRCGRAHTKGQRFHFTLDMRRYFEELTTALRLIAREHGSVVVLAHSTGGLIVPLWADHLRRESPADHALLQGIALNSPWLDLQYPTWQVKLLRPVLNTLGAIFPSIPLPGGGLGTYGTSIHESKHGEWSFNTTWKPLVGHRKYFGWIRAVLKGQEQIHKGNVDTGVPTLTLCSSHSYLGKEYSPAADTADTVLDVDQIQRWAPTLGKDSQVRVIDGARHDVFLSERHARESAFKATFTWLDDLTGAQ</sequence>
<gene>
    <name evidence="2" type="ORF">HC138_00410</name>
</gene>
<evidence type="ECO:0000259" key="1">
    <source>
        <dbReference type="Pfam" id="PF12146"/>
    </source>
</evidence>
<dbReference type="SUPFAM" id="SSF53474">
    <property type="entry name" value="alpha/beta-Hydrolases"/>
    <property type="match status" value="1"/>
</dbReference>
<name>A0AAP6XHW6_9CORY</name>
<keyword evidence="2" id="KW-0378">Hydrolase</keyword>
<dbReference type="InterPro" id="IPR029058">
    <property type="entry name" value="AB_hydrolase_fold"/>
</dbReference>
<feature type="domain" description="Serine aminopeptidase S33" evidence="1">
    <location>
        <begin position="54"/>
        <end position="311"/>
    </location>
</feature>
<reference evidence="2 3" key="1">
    <citation type="submission" date="2020-03" db="EMBL/GenBank/DDBJ databases">
        <title>Draft genome sequences of bacterial isolates from the female urobiome.</title>
        <authorList>
            <person name="Miller-Ensminger T."/>
            <person name="Wolfe A.J."/>
            <person name="Putonti C."/>
        </authorList>
    </citation>
    <scope>NUCLEOTIDE SEQUENCE [LARGE SCALE GENOMIC DNA]</scope>
    <source>
        <strain evidence="2 3">UMB8490</strain>
    </source>
</reference>
<dbReference type="GO" id="GO:0016787">
    <property type="term" value="F:hydrolase activity"/>
    <property type="evidence" value="ECO:0007669"/>
    <property type="project" value="UniProtKB-KW"/>
</dbReference>
<comment type="caution">
    <text evidence="2">The sequence shown here is derived from an EMBL/GenBank/DDBJ whole genome shotgun (WGS) entry which is preliminary data.</text>
</comment>
<dbReference type="RefSeq" id="WP_070483884.1">
    <property type="nucleotide sequence ID" value="NZ_JAAUVV010000001.1"/>
</dbReference>
<dbReference type="AlphaFoldDB" id="A0AAP6XHW6"/>
<dbReference type="Gene3D" id="3.40.50.1820">
    <property type="entry name" value="alpha/beta hydrolase"/>
    <property type="match status" value="1"/>
</dbReference>
<organism evidence="2 3">
    <name type="scientific">Corynebacterium coyleae</name>
    <dbReference type="NCBI Taxonomy" id="53374"/>
    <lineage>
        <taxon>Bacteria</taxon>
        <taxon>Bacillati</taxon>
        <taxon>Actinomycetota</taxon>
        <taxon>Actinomycetes</taxon>
        <taxon>Mycobacteriales</taxon>
        <taxon>Corynebacteriaceae</taxon>
        <taxon>Corynebacterium</taxon>
    </lineage>
</organism>
<dbReference type="Pfam" id="PF12146">
    <property type="entry name" value="Hydrolase_4"/>
    <property type="match status" value="1"/>
</dbReference>